<dbReference type="EMBL" id="LHPF02000003">
    <property type="protein sequence ID" value="PSC75224.1"/>
    <property type="molecule type" value="Genomic_DNA"/>
</dbReference>
<protein>
    <recommendedName>
        <fullName evidence="8">Glycosyltransferase family 92 protein</fullName>
        <ecNumber evidence="8">2.4.1.-</ecNumber>
    </recommendedName>
</protein>
<dbReference type="Proteomes" id="UP000239649">
    <property type="component" value="Unassembled WGS sequence"/>
</dbReference>
<keyword evidence="6" id="KW-1133">Transmembrane helix</keyword>
<dbReference type="PANTHER" id="PTHR21461:SF69">
    <property type="entry name" value="GLYCOSYLTRANSFERASE FAMILY 92 PROTEIN"/>
    <property type="match status" value="1"/>
</dbReference>
<keyword evidence="7" id="KW-0472">Membrane</keyword>
<dbReference type="EMBL" id="LHPF02000003">
    <property type="protein sequence ID" value="PSC75223.1"/>
    <property type="molecule type" value="Genomic_DNA"/>
</dbReference>
<evidence type="ECO:0000256" key="1">
    <source>
        <dbReference type="ARBA" id="ARBA00004167"/>
    </source>
</evidence>
<dbReference type="GO" id="GO:0016757">
    <property type="term" value="F:glycosyltransferase activity"/>
    <property type="evidence" value="ECO:0007669"/>
    <property type="project" value="UniProtKB-UniRule"/>
</dbReference>
<comment type="subcellular location">
    <subcellularLocation>
        <location evidence="1">Membrane</location>
        <topology evidence="1">Single-pass membrane protein</topology>
    </subcellularLocation>
</comment>
<reference evidence="10" key="2">
    <citation type="submission" date="2018-02" db="EMBL/GenBank/DDBJ databases">
        <authorList>
            <person name="Cohen D.B."/>
            <person name="Kent A.D."/>
        </authorList>
    </citation>
    <scope>NUCLEOTIDE SEQUENCE</scope>
    <source>
        <strain evidence="10">SAG 241.80</strain>
    </source>
</reference>
<evidence type="ECO:0000313" key="10">
    <source>
        <dbReference type="EMBL" id="PSC75223.1"/>
    </source>
</evidence>
<keyword evidence="11" id="KW-1185">Reference proteome</keyword>
<dbReference type="AlphaFoldDB" id="A0A2P6VMB3"/>
<evidence type="ECO:0000256" key="6">
    <source>
        <dbReference type="ARBA" id="ARBA00022989"/>
    </source>
</evidence>
<keyword evidence="3 8" id="KW-0328">Glycosyltransferase</keyword>
<evidence type="ECO:0000256" key="2">
    <source>
        <dbReference type="ARBA" id="ARBA00007647"/>
    </source>
</evidence>
<sequence>MALIAEAQPNRRQPVRPSAVIAALLLVLLTGLLAVHPRTPPRLLHLALTGDSVGDSVSDAGDGGDRPPSSAIPCNQNEISNAQHISARELDLQRQRDSILARSPPRGGYLAGCLVVKDQHEDLPDWLDYHAWLGFSHFYVMDDGSDPPLDKLLKPYIRLSGHGRARRGLVTHRRLGNATHLAADIASRTCQSIELHARQVMAYSLCLHTYGHRHRFMSFFDADEYLVIRGGAHCEVTSSVDGTPDLPPLLRDYEGYGALAVTWRMFGSNGHLTRQPHVLSAYTSCLDAKALVNSHIKTIANTARTTRMTGPHTAHYAPGFSAVTASRQKVQPEGHPFAPEPDSTRLALHHYVLKSRSEYEEKMARSNAMDAPKDDSIVACCGAAGSRGQRWQRAATGADASGACTGGAGASTGGRLHSVQRSCC</sequence>
<comment type="similarity">
    <text evidence="2 8">Belongs to the glycosyltransferase 92 family.</text>
</comment>
<dbReference type="Pfam" id="PF01697">
    <property type="entry name" value="Glyco_transf_92"/>
    <property type="match status" value="1"/>
</dbReference>
<dbReference type="InterPro" id="IPR008166">
    <property type="entry name" value="Glyco_transf_92"/>
</dbReference>
<evidence type="ECO:0000256" key="8">
    <source>
        <dbReference type="RuleBase" id="RU366017"/>
    </source>
</evidence>
<comment type="caution">
    <text evidence="10">The sequence shown here is derived from an EMBL/GenBank/DDBJ whole genome shotgun (WGS) entry which is preliminary data.</text>
</comment>
<dbReference type="GO" id="GO:0016020">
    <property type="term" value="C:membrane"/>
    <property type="evidence" value="ECO:0007669"/>
    <property type="project" value="UniProtKB-SubCell"/>
</dbReference>
<dbReference type="PANTHER" id="PTHR21461">
    <property type="entry name" value="GLYCOSYLTRANSFERASE FAMILY 92 PROTEIN"/>
    <property type="match status" value="1"/>
</dbReference>
<feature type="region of interest" description="Disordered" evidence="9">
    <location>
        <begin position="55"/>
        <end position="74"/>
    </location>
</feature>
<keyword evidence="5" id="KW-0812">Transmembrane</keyword>
<keyword evidence="4 8" id="KW-0808">Transferase</keyword>
<name>A0A2P6VMB3_9CHLO</name>
<evidence type="ECO:0000256" key="9">
    <source>
        <dbReference type="SAM" id="MobiDB-lite"/>
    </source>
</evidence>
<reference evidence="10 11" key="1">
    <citation type="journal article" date="2018" name="Plant J.">
        <title>Genome sequences of Chlorella sorokiniana UTEX 1602 and Micractinium conductrix SAG 241.80: implications to maltose excretion by a green alga.</title>
        <authorList>
            <person name="Arriola M.B."/>
            <person name="Velmurugan N."/>
            <person name="Zhang Y."/>
            <person name="Plunkett M.H."/>
            <person name="Hondzo H."/>
            <person name="Barney B.M."/>
        </authorList>
    </citation>
    <scope>NUCLEOTIDE SEQUENCE [LARGE SCALE GENOMIC DNA]</scope>
    <source>
        <strain evidence="10 11">SAG 241.80</strain>
    </source>
</reference>
<dbReference type="GO" id="GO:0005737">
    <property type="term" value="C:cytoplasm"/>
    <property type="evidence" value="ECO:0007669"/>
    <property type="project" value="TreeGrafter"/>
</dbReference>
<evidence type="ECO:0000256" key="5">
    <source>
        <dbReference type="ARBA" id="ARBA00022692"/>
    </source>
</evidence>
<evidence type="ECO:0000256" key="4">
    <source>
        <dbReference type="ARBA" id="ARBA00022679"/>
    </source>
</evidence>
<evidence type="ECO:0000256" key="3">
    <source>
        <dbReference type="ARBA" id="ARBA00022676"/>
    </source>
</evidence>
<evidence type="ECO:0000256" key="7">
    <source>
        <dbReference type="ARBA" id="ARBA00023136"/>
    </source>
</evidence>
<evidence type="ECO:0000313" key="11">
    <source>
        <dbReference type="Proteomes" id="UP000239649"/>
    </source>
</evidence>
<proteinExistence type="inferred from homology"/>
<organism evidence="10 11">
    <name type="scientific">Micractinium conductrix</name>
    <dbReference type="NCBI Taxonomy" id="554055"/>
    <lineage>
        <taxon>Eukaryota</taxon>
        <taxon>Viridiplantae</taxon>
        <taxon>Chlorophyta</taxon>
        <taxon>core chlorophytes</taxon>
        <taxon>Trebouxiophyceae</taxon>
        <taxon>Chlorellales</taxon>
        <taxon>Chlorellaceae</taxon>
        <taxon>Chlorella clade</taxon>
        <taxon>Micractinium</taxon>
    </lineage>
</organism>
<dbReference type="EC" id="2.4.1.-" evidence="8"/>
<gene>
    <name evidence="10" type="ORF">C2E20_2025</name>
</gene>
<accession>A0A2P6VMB3</accession>
<dbReference type="OrthoDB" id="2526284at2759"/>